<dbReference type="Pfam" id="PF00353">
    <property type="entry name" value="HemolysinCabind"/>
    <property type="match status" value="1"/>
</dbReference>
<dbReference type="Gene3D" id="2.60.40.2810">
    <property type="match status" value="7"/>
</dbReference>
<feature type="domain" description="Cadherin-like" evidence="1">
    <location>
        <begin position="1228"/>
        <end position="1320"/>
    </location>
</feature>
<sequence>MAGTFRSDDTVWYRGDVAEYTIFANSGGYTVADSVTGRDGTDTLTGIEVLQFRDHAVYIDWRNTMPIAVSDSRSGTEDIPLIISASSLLTNDRDWDGDALNVSAVSNALHGTASLSNGQITFTPEANYSGSAGFSYILSDGLGGIDTGTVALSIAAANDVAVMGADSVLGVEDGTLYIPVTNLLANDSDVDGPLSLVSVGGASHGTVSLSGSTVVFMPDADYSGTASFTYQVADPTGALGSGTVTINLAAVNDAPVAADKVATTTEDTALTISAASLMGGAHDIEGDSLTLLSVGNAIGGTASRNTAGDVVFMPAVNRNGEASFCYTITDGKGGVDTRTVTVAIAPVNDAPIALAKDLATNEDGAVTISAASLLAGATDVEEDILSLVSVDNAVNGAVSRAANGDVIFTPNTDFNGAASFDYTVSDGHGGTSTKTVAVDVTAVNDAPVAQAKSVTTDEDTALTIAAASLLAGAADIDCDGLALSGVGNAVGGSVSRNANGDVVFTPSTDFSGTATFDYTISDGQGGTSTETVTVAVAPVNDAPVAQAKSVAANEDTPLTITTASLLSGATDVDGDALSLSSVGNAVGGRVSRNVSGDVVFNPDADFNGVATFDYTLSDGHGESSTKTVAVDVASVNDMPVALVKNFTTNEDTSLAITASSLLADATDVDGDTLVLSGVGNGVNATVSIDASGNVAFTPDANFNGTALFDYTISDGHGGTSTKTVAVDVAAVNDVPKAAAMQIAADENTPLTIFAANLLAGATDIDSDILTVSDVANAVNGIVTRDSNGDIVFSPNAEFSGIASFDYTVSDGHGGVSTNTVTVNVAQVTSGQAIDGYIEGGLVFADANGNDRLDTGEAWTTTGTDGRFTLIGGTGRLTMSGGVDVSTGVVFSGVMCAPEGATTITPLTTLVVALMEKGNEQAQAEYLIRSTFNLSAADTPMGLELGHLDPVKATLSSDAAFANLGGAVLAASILVQNTVFQASAVLSGSGANDKGMSMSAVFDALANAIISDPYTIDLSNIDQITAVITQSAELSGLSSEQLRAVESVASSAANVIANTNSALTDVVTATGAGADLLEGLAKVAVVAQGEVSLYLEQALASGDTAALADMVATYSGAGLQSKIASAVVGDVDGATLGTSGDDILTGSAGSDQIIGDSGNDTLIGGAGNDTLIGGVGNDVAVFSGNRSDYQVTRGVLGAATLAGPDGNDVVSGVETLRFTDGDVYLDGRNNAPVAATKTVATVEDQRMTILATSLVSGATDVDGDALTLSGVSNALGGTVSIDIYGDVVFTPGADFNGAASFDYTVSDGQGGFATRTVTVDVAAINDAPVALAKTASTNEDTALIISAASLLAGATDVDGDAVSLSGVGNALGGTVALDVNGDAVFTPDADFNGA</sequence>
<dbReference type="InterPro" id="IPR018511">
    <property type="entry name" value="Hemolysin-typ_Ca-bd_CS"/>
</dbReference>
<proteinExistence type="predicted"/>
<dbReference type="Proteomes" id="UP000011744">
    <property type="component" value="Unassembled WGS sequence"/>
</dbReference>
<dbReference type="NCBIfam" id="NF012211">
    <property type="entry name" value="tand_rpt_95"/>
    <property type="match status" value="10"/>
</dbReference>
<feature type="domain" description="Cadherin-like" evidence="1">
    <location>
        <begin position="1324"/>
        <end position="1392"/>
    </location>
</feature>
<dbReference type="Pfam" id="PF17892">
    <property type="entry name" value="Cadherin_5"/>
    <property type="match status" value="9"/>
</dbReference>
<feature type="non-terminal residue" evidence="2">
    <location>
        <position position="1393"/>
    </location>
</feature>
<dbReference type="STRING" id="1244869.H261_22688"/>
<dbReference type="eggNOG" id="COG2931">
    <property type="taxonomic scope" value="Bacteria"/>
</dbReference>
<dbReference type="EMBL" id="AONQ01000132">
    <property type="protein sequence ID" value="EME67601.1"/>
    <property type="molecule type" value="Genomic_DNA"/>
</dbReference>
<dbReference type="Pfam" id="PF17963">
    <property type="entry name" value="Big_9"/>
    <property type="match status" value="1"/>
</dbReference>
<dbReference type="PROSITE" id="PS00330">
    <property type="entry name" value="HEMOLYSIN_CALCIUM"/>
    <property type="match status" value="2"/>
</dbReference>
<reference evidence="2 3" key="1">
    <citation type="journal article" date="2014" name="Genome Announc.">
        <title>Draft Genome Sequence of Magnetospirillum sp. Strain SO-1, a Freshwater Magnetotactic Bacterium Isolated from the Ol'khovka River, Russia.</title>
        <authorList>
            <person name="Grouzdev D.S."/>
            <person name="Dziuba M.V."/>
            <person name="Sukhacheva M.S."/>
            <person name="Mardanov A.V."/>
            <person name="Beletskiy A.V."/>
            <person name="Kuznetsov B.B."/>
            <person name="Skryabin K.G."/>
        </authorList>
    </citation>
    <scope>NUCLEOTIDE SEQUENCE [LARGE SCALE GENOMIC DNA]</scope>
    <source>
        <strain evidence="2 3">SO-1</strain>
    </source>
</reference>
<dbReference type="Gene3D" id="2.60.40.3440">
    <property type="match status" value="2"/>
</dbReference>
<feature type="domain" description="Cadherin-like" evidence="1">
    <location>
        <begin position="443"/>
        <end position="536"/>
    </location>
</feature>
<dbReference type="InterPro" id="IPR011049">
    <property type="entry name" value="Serralysin-like_metalloprot_C"/>
</dbReference>
<comment type="caution">
    <text evidence="2">The sequence shown here is derived from an EMBL/GenBank/DDBJ whole genome shotgun (WGS) entry which is preliminary data.</text>
</comment>
<keyword evidence="3" id="KW-1185">Reference proteome</keyword>
<dbReference type="InterPro" id="IPR001343">
    <property type="entry name" value="Hemolysn_Ca-bd"/>
</dbReference>
<name>M2Y3F5_9PROT</name>
<dbReference type="SUPFAM" id="SSF51120">
    <property type="entry name" value="beta-Roll"/>
    <property type="match status" value="1"/>
</dbReference>
<evidence type="ECO:0000259" key="1">
    <source>
        <dbReference type="Pfam" id="PF17892"/>
    </source>
</evidence>
<dbReference type="PRINTS" id="PR00313">
    <property type="entry name" value="CABNDNGRPT"/>
</dbReference>
<feature type="domain" description="Cadherin-like" evidence="1">
    <location>
        <begin position="63"/>
        <end position="154"/>
    </location>
</feature>
<feature type="domain" description="Cadherin-like" evidence="1">
    <location>
        <begin position="731"/>
        <end position="824"/>
    </location>
</feature>
<dbReference type="GO" id="GO:0005509">
    <property type="term" value="F:calcium ion binding"/>
    <property type="evidence" value="ECO:0007669"/>
    <property type="project" value="InterPro"/>
</dbReference>
<evidence type="ECO:0000313" key="3">
    <source>
        <dbReference type="Proteomes" id="UP000011744"/>
    </source>
</evidence>
<evidence type="ECO:0000313" key="2">
    <source>
        <dbReference type="EMBL" id="EME67601.1"/>
    </source>
</evidence>
<feature type="domain" description="Cadherin-like" evidence="1">
    <location>
        <begin position="251"/>
        <end position="344"/>
    </location>
</feature>
<organism evidence="2 3">
    <name type="scientific">Paramagnetospirillum caucaseum</name>
    <dbReference type="NCBI Taxonomy" id="1244869"/>
    <lineage>
        <taxon>Bacteria</taxon>
        <taxon>Pseudomonadati</taxon>
        <taxon>Pseudomonadota</taxon>
        <taxon>Alphaproteobacteria</taxon>
        <taxon>Rhodospirillales</taxon>
        <taxon>Magnetospirillaceae</taxon>
        <taxon>Paramagnetospirillum</taxon>
    </lineage>
</organism>
<gene>
    <name evidence="2" type="ORF">H261_22688</name>
</gene>
<feature type="domain" description="Cadherin-like" evidence="1">
    <location>
        <begin position="539"/>
        <end position="632"/>
    </location>
</feature>
<accession>M2Y3F5</accession>
<feature type="domain" description="Cadherin-like" evidence="1">
    <location>
        <begin position="635"/>
        <end position="728"/>
    </location>
</feature>
<feature type="domain" description="Cadherin-like" evidence="1">
    <location>
        <begin position="347"/>
        <end position="441"/>
    </location>
</feature>
<protein>
    <submittedName>
        <fullName evidence="2">Outer membrane adhesin-like protein</fullName>
    </submittedName>
</protein>
<dbReference type="InterPro" id="IPR041690">
    <property type="entry name" value="Cadherin_5"/>
</dbReference>